<dbReference type="AlphaFoldDB" id="A0A0U1MA23"/>
<evidence type="ECO:0000256" key="1">
    <source>
        <dbReference type="SAM" id="MobiDB-lite"/>
    </source>
</evidence>
<proteinExistence type="predicted"/>
<feature type="region of interest" description="Disordered" evidence="1">
    <location>
        <begin position="71"/>
        <end position="106"/>
    </location>
</feature>
<dbReference type="EMBL" id="CVMT01000012">
    <property type="protein sequence ID" value="CRG92389.1"/>
    <property type="molecule type" value="Genomic_DNA"/>
</dbReference>
<organism evidence="2 3">
    <name type="scientific">Talaromyces islandicus</name>
    <name type="common">Penicillium islandicum</name>
    <dbReference type="NCBI Taxonomy" id="28573"/>
    <lineage>
        <taxon>Eukaryota</taxon>
        <taxon>Fungi</taxon>
        <taxon>Dikarya</taxon>
        <taxon>Ascomycota</taxon>
        <taxon>Pezizomycotina</taxon>
        <taxon>Eurotiomycetes</taxon>
        <taxon>Eurotiomycetidae</taxon>
        <taxon>Eurotiales</taxon>
        <taxon>Trichocomaceae</taxon>
        <taxon>Talaromyces</taxon>
        <taxon>Talaromyces sect. Islandici</taxon>
    </lineage>
</organism>
<sequence>MEAETLSLIHQLLRFDLEQISSAEKGRQPEAKFHNDQIFAFEIFVREIQPYLRSWGDHNYANWVGEAPNEEDDIDELHNESHSPGSLGHMSQQNSKGSPCFEFCDD</sequence>
<reference evidence="2 3" key="1">
    <citation type="submission" date="2015-04" db="EMBL/GenBank/DDBJ databases">
        <authorList>
            <person name="Syromyatnikov M.Y."/>
            <person name="Popov V.N."/>
        </authorList>
    </citation>
    <scope>NUCLEOTIDE SEQUENCE [LARGE SCALE GENOMIC DNA]</scope>
    <source>
        <strain evidence="2">WF-38-12</strain>
    </source>
</reference>
<evidence type="ECO:0000313" key="2">
    <source>
        <dbReference type="EMBL" id="CRG92389.1"/>
    </source>
</evidence>
<protein>
    <submittedName>
        <fullName evidence="2">Uncharacterized protein</fullName>
    </submittedName>
</protein>
<evidence type="ECO:0000313" key="3">
    <source>
        <dbReference type="Proteomes" id="UP000054383"/>
    </source>
</evidence>
<name>A0A0U1MA23_TALIS</name>
<keyword evidence="3" id="KW-1185">Reference proteome</keyword>
<accession>A0A0U1MA23</accession>
<dbReference type="Proteomes" id="UP000054383">
    <property type="component" value="Unassembled WGS sequence"/>
</dbReference>
<gene>
    <name evidence="2" type="ORF">PISL3812_09448</name>
</gene>